<reference evidence="3" key="1">
    <citation type="journal article" date="2019" name="Int. J. Syst. Evol. Microbiol.">
        <title>The Global Catalogue of Microorganisms (GCM) 10K type strain sequencing project: providing services to taxonomists for standard genome sequencing and annotation.</title>
        <authorList>
            <consortium name="The Broad Institute Genomics Platform"/>
            <consortium name="The Broad Institute Genome Sequencing Center for Infectious Disease"/>
            <person name="Wu L."/>
            <person name="Ma J."/>
        </authorList>
    </citation>
    <scope>NUCLEOTIDE SEQUENCE [LARGE SCALE GENOMIC DNA]</scope>
    <source>
        <strain evidence="3">JCM 17810</strain>
    </source>
</reference>
<accession>A0ABP8LCP5</accession>
<feature type="transmembrane region" description="Helical" evidence="1">
    <location>
        <begin position="150"/>
        <end position="170"/>
    </location>
</feature>
<feature type="transmembrane region" description="Helical" evidence="1">
    <location>
        <begin position="271"/>
        <end position="291"/>
    </location>
</feature>
<keyword evidence="1" id="KW-1133">Transmembrane helix</keyword>
<dbReference type="Pfam" id="PF09852">
    <property type="entry name" value="DUF2079"/>
    <property type="match status" value="1"/>
</dbReference>
<dbReference type="Proteomes" id="UP001500622">
    <property type="component" value="Unassembled WGS sequence"/>
</dbReference>
<dbReference type="RefSeq" id="WP_345216758.1">
    <property type="nucleotide sequence ID" value="NZ_BAABGN010000011.1"/>
</dbReference>
<keyword evidence="3" id="KW-1185">Reference proteome</keyword>
<evidence type="ECO:0000313" key="3">
    <source>
        <dbReference type="Proteomes" id="UP001500622"/>
    </source>
</evidence>
<dbReference type="EMBL" id="BAABGN010000011">
    <property type="protein sequence ID" value="GAA4427163.1"/>
    <property type="molecule type" value="Genomic_DNA"/>
</dbReference>
<feature type="transmembrane region" description="Helical" evidence="1">
    <location>
        <begin position="177"/>
        <end position="204"/>
    </location>
</feature>
<proteinExistence type="predicted"/>
<comment type="caution">
    <text evidence="2">The sequence shown here is derived from an EMBL/GenBank/DDBJ whole genome shotgun (WGS) entry which is preliminary data.</text>
</comment>
<feature type="transmembrane region" description="Helical" evidence="1">
    <location>
        <begin position="311"/>
        <end position="329"/>
    </location>
</feature>
<sequence>MTRAAPRAAARTSGTVGHRFVPWLVAALATAVYVTFAVTQWRLLESPSWDLGIFTQLAKAYADLEAPIVTIKGEGFNLLGDHFHPLLVLLGPLYALHPSGLTLLVAQAVLIGISAVPVTAVARELLGGGRGTALGLAYALGWGLQGAVAAQFHEIAFAVPLLAAALAAYLRGRWWACAAWVAPLVFVKEDLGLTVAALGVVLWWRAGQRRVGSALLAWGLVWVVLAIVVILPALNPGGTWDYYGRLGGEEGRSVLQVLGGFFVPAEKYGTVLLLVLAAGIIGLRSPLVWLWVPTLAWRFLGNVEYYWGWDWHYSAILMPVAAAAFLDVVSGRTGQGHLGRPMVSVSHRWATAGTAVAVATTAVMTVTGPMARLAEPATYAPSPRADGATAAIEAVAEDSTVATDIYLMAYLVPRAQVYWIGNSGGPANPAPDYVVLDTRRRTWPGTDVSDTAELAESRHPGTDYELVLEADGYQVATRVA</sequence>
<evidence type="ECO:0000256" key="1">
    <source>
        <dbReference type="SAM" id="Phobius"/>
    </source>
</evidence>
<feature type="transmembrane region" description="Helical" evidence="1">
    <location>
        <begin position="125"/>
        <end position="144"/>
    </location>
</feature>
<gene>
    <name evidence="2" type="ORF">GCM10023169_26780</name>
</gene>
<feature type="transmembrane region" description="Helical" evidence="1">
    <location>
        <begin position="20"/>
        <end position="41"/>
    </location>
</feature>
<dbReference type="InterPro" id="IPR018650">
    <property type="entry name" value="STSV1_Orf64"/>
</dbReference>
<name>A0ABP8LCP5_9MICO</name>
<keyword evidence="1" id="KW-0812">Transmembrane</keyword>
<protein>
    <submittedName>
        <fullName evidence="2">DUF2079 domain-containing protein</fullName>
    </submittedName>
</protein>
<feature type="transmembrane region" description="Helical" evidence="1">
    <location>
        <begin position="93"/>
        <end position="113"/>
    </location>
</feature>
<evidence type="ECO:0000313" key="2">
    <source>
        <dbReference type="EMBL" id="GAA4427163.1"/>
    </source>
</evidence>
<feature type="transmembrane region" description="Helical" evidence="1">
    <location>
        <begin position="216"/>
        <end position="235"/>
    </location>
</feature>
<feature type="transmembrane region" description="Helical" evidence="1">
    <location>
        <begin position="349"/>
        <end position="371"/>
    </location>
</feature>
<organism evidence="2 3">
    <name type="scientific">Georgenia halophila</name>
    <dbReference type="NCBI Taxonomy" id="620889"/>
    <lineage>
        <taxon>Bacteria</taxon>
        <taxon>Bacillati</taxon>
        <taxon>Actinomycetota</taxon>
        <taxon>Actinomycetes</taxon>
        <taxon>Micrococcales</taxon>
        <taxon>Bogoriellaceae</taxon>
        <taxon>Georgenia</taxon>
    </lineage>
</organism>
<keyword evidence="1" id="KW-0472">Membrane</keyword>